<feature type="compositionally biased region" description="Basic and acidic residues" evidence="1">
    <location>
        <begin position="111"/>
        <end position="127"/>
    </location>
</feature>
<proteinExistence type="predicted"/>
<sequence length="425" mass="46230">MKKKYVFSLLLLLFLILLMTWGCGGQEAENPPSNNTTQAVTEMDTDTGKERGETKEENKVEAEETKETVETGSDIKTEKASKDSEKSADKKLPVQGETASNKKTSTLQADQAKEKSTGPLKKLDQQKTPENSVKPVKKNAVTLLVTKDFGAQVITAKKVEIEKDGTVLDLLEANMKIETDYDGGFIKGINGLKTDKGGLSGKRTDWFFYVNGVCADMGADAYHLQGGEVVWWDYHLWHGMGSANPAVIGSYPQPFIHGYGGQAGATTVMYTPDKKALGEKMKKALTTQGVKTVSIKEIDENVLKKRKGPVLVLGEWQELNQIKWLQDFNNAYRKTGSSVHFTDQGLDLLLYNGEAGRRVSGSTGVLLATGSGLGDKAPLWIMSGTDEKGLEEAVNLLASEPNKISGMYSAAIKAGKVVRLPLLSD</sequence>
<comment type="caution">
    <text evidence="3">The sequence shown here is derived from an EMBL/GenBank/DDBJ whole genome shotgun (WGS) entry which is preliminary data.</text>
</comment>
<feature type="compositionally biased region" description="Polar residues" evidence="1">
    <location>
        <begin position="31"/>
        <end position="40"/>
    </location>
</feature>
<keyword evidence="4" id="KW-1185">Reference proteome</keyword>
<dbReference type="EMBL" id="JANPWE010000002">
    <property type="protein sequence ID" value="MCR6544844.1"/>
    <property type="molecule type" value="Genomic_DNA"/>
</dbReference>
<dbReference type="InterPro" id="IPR027954">
    <property type="entry name" value="Transcobalamin-like_C"/>
</dbReference>
<organism evidence="3 4">
    <name type="scientific">Dehalobacterium formicoaceticum</name>
    <dbReference type="NCBI Taxonomy" id="51515"/>
    <lineage>
        <taxon>Bacteria</taxon>
        <taxon>Bacillati</taxon>
        <taxon>Bacillota</taxon>
        <taxon>Clostridia</taxon>
        <taxon>Eubacteriales</taxon>
        <taxon>Peptococcaceae</taxon>
        <taxon>Dehalobacterium</taxon>
    </lineage>
</organism>
<feature type="compositionally biased region" description="Polar residues" evidence="1">
    <location>
        <begin position="97"/>
        <end position="109"/>
    </location>
</feature>
<evidence type="ECO:0000256" key="1">
    <source>
        <dbReference type="SAM" id="MobiDB-lite"/>
    </source>
</evidence>
<evidence type="ECO:0000313" key="3">
    <source>
        <dbReference type="EMBL" id="MCR6544844.1"/>
    </source>
</evidence>
<name>A0ABT1Y1W3_9FIRM</name>
<feature type="region of interest" description="Disordered" evidence="1">
    <location>
        <begin position="28"/>
        <end position="134"/>
    </location>
</feature>
<accession>A0ABT1Y1W3</accession>
<dbReference type="Pfam" id="PF14478">
    <property type="entry name" value="DUF4430"/>
    <property type="match status" value="1"/>
</dbReference>
<feature type="compositionally biased region" description="Basic and acidic residues" evidence="1">
    <location>
        <begin position="46"/>
        <end position="92"/>
    </location>
</feature>
<dbReference type="RefSeq" id="WP_089612401.1">
    <property type="nucleotide sequence ID" value="NZ_CP022121.1"/>
</dbReference>
<evidence type="ECO:0000313" key="4">
    <source>
        <dbReference type="Proteomes" id="UP001524944"/>
    </source>
</evidence>
<dbReference type="Gene3D" id="2.170.130.30">
    <property type="match status" value="1"/>
</dbReference>
<protein>
    <submittedName>
        <fullName evidence="3">DUF4430 domain-containing protein</fullName>
    </submittedName>
</protein>
<feature type="domain" description="Transcobalamin-like C-terminal" evidence="2">
    <location>
        <begin position="166"/>
        <end position="235"/>
    </location>
</feature>
<gene>
    <name evidence="3" type="ORF">NVS47_04815</name>
</gene>
<dbReference type="Proteomes" id="UP001524944">
    <property type="component" value="Unassembled WGS sequence"/>
</dbReference>
<evidence type="ECO:0000259" key="2">
    <source>
        <dbReference type="Pfam" id="PF14478"/>
    </source>
</evidence>
<reference evidence="3 4" key="1">
    <citation type="submission" date="2022-08" db="EMBL/GenBank/DDBJ databases">
        <title>Proteogenomics of the novel Dehalobacterium formicoaceticum strain EZ94 highlights a key role of methyltransferases during anaerobic dichloromethane degradation.</title>
        <authorList>
            <person name="Wasmund K."/>
        </authorList>
    </citation>
    <scope>NUCLEOTIDE SEQUENCE [LARGE SCALE GENOMIC DNA]</scope>
    <source>
        <strain evidence="3 4">EZ94</strain>
    </source>
</reference>